<reference evidence="1" key="1">
    <citation type="journal article" date="2021" name="Open Biol.">
        <title>Shared evolutionary footprints suggest mitochondrial oxidative damage underlies multiple complex I losses in fungi.</title>
        <authorList>
            <person name="Schikora-Tamarit M.A."/>
            <person name="Marcet-Houben M."/>
            <person name="Nosek J."/>
            <person name="Gabaldon T."/>
        </authorList>
    </citation>
    <scope>NUCLEOTIDE SEQUENCE</scope>
    <source>
        <strain evidence="1">CBS2887</strain>
    </source>
</reference>
<evidence type="ECO:0000313" key="2">
    <source>
        <dbReference type="Proteomes" id="UP000774326"/>
    </source>
</evidence>
<dbReference type="Proteomes" id="UP000774326">
    <property type="component" value="Unassembled WGS sequence"/>
</dbReference>
<name>A0A9P8PHK6_WICPI</name>
<sequence length="304" mass="35886">MLFLEHPEEVKNEILDVNNKDLLHVEVTLLPRLVSAPKVPTASPKIKTKTRMKMSKIASAKTPVYTRPGISKYEHLLLDKVKSPYYQDLSEIVELRSVNRYKYLARLKTFVEKEVQTVSLDYLDGNFRDLAYKAWKVDDDFYEWVAGHKKTIRKHLNPKFINTLGTDRIYTPDGLKRQLDNYEVMVIPHLDSHKRYQYLFKTAMKILLRGLEHYDQKKVMRDCAKKIYTTQRYKYVIQTESNSILDLVKFYIHESEQLGYEPKAISIRILSDATSWTEEQVQRKIERSYLDVLRGLKIIEATFE</sequence>
<evidence type="ECO:0000313" key="1">
    <source>
        <dbReference type="EMBL" id="KAH3672131.1"/>
    </source>
</evidence>
<protein>
    <submittedName>
        <fullName evidence="1">Uncharacterized protein</fullName>
    </submittedName>
</protein>
<keyword evidence="2" id="KW-1185">Reference proteome</keyword>
<proteinExistence type="predicted"/>
<reference evidence="1" key="2">
    <citation type="submission" date="2021-01" db="EMBL/GenBank/DDBJ databases">
        <authorList>
            <person name="Schikora-Tamarit M.A."/>
        </authorList>
    </citation>
    <scope>NUCLEOTIDE SEQUENCE</scope>
    <source>
        <strain evidence="1">CBS2887</strain>
    </source>
</reference>
<gene>
    <name evidence="1" type="ORF">WICPIJ_010125</name>
</gene>
<comment type="caution">
    <text evidence="1">The sequence shown here is derived from an EMBL/GenBank/DDBJ whole genome shotgun (WGS) entry which is preliminary data.</text>
</comment>
<organism evidence="1 2">
    <name type="scientific">Wickerhamomyces pijperi</name>
    <name type="common">Yeast</name>
    <name type="synonym">Pichia pijperi</name>
    <dbReference type="NCBI Taxonomy" id="599730"/>
    <lineage>
        <taxon>Eukaryota</taxon>
        <taxon>Fungi</taxon>
        <taxon>Dikarya</taxon>
        <taxon>Ascomycota</taxon>
        <taxon>Saccharomycotina</taxon>
        <taxon>Saccharomycetes</taxon>
        <taxon>Phaffomycetales</taxon>
        <taxon>Wickerhamomycetaceae</taxon>
        <taxon>Wickerhamomyces</taxon>
    </lineage>
</organism>
<accession>A0A9P8PHK6</accession>
<dbReference type="EMBL" id="JAEUBG010005855">
    <property type="protein sequence ID" value="KAH3672131.1"/>
    <property type="molecule type" value="Genomic_DNA"/>
</dbReference>
<dbReference type="AlphaFoldDB" id="A0A9P8PHK6"/>